<reference evidence="3 4" key="1">
    <citation type="submission" date="2016-10" db="EMBL/GenBank/DDBJ databases">
        <title>Draft genome sequence of Coniochaeta ligniaria NRRL30616, a lignocellulolytic fungus for bioabatement of inhibitors in plant biomass hydrolysates.</title>
        <authorList>
            <consortium name="DOE Joint Genome Institute"/>
            <person name="Jimenez D.J."/>
            <person name="Hector R.E."/>
            <person name="Riley R."/>
            <person name="Sun H."/>
            <person name="Grigoriev I.V."/>
            <person name="Van Elsas J.D."/>
            <person name="Nichols N.N."/>
        </authorList>
    </citation>
    <scope>NUCLEOTIDE SEQUENCE [LARGE SCALE GENOMIC DNA]</scope>
    <source>
        <strain evidence="3 4">NRRL 30616</strain>
    </source>
</reference>
<dbReference type="InterPro" id="IPR049450">
    <property type="entry name" value="ACOT8-like_C"/>
</dbReference>
<dbReference type="InterPro" id="IPR042171">
    <property type="entry name" value="Acyl-CoA_hotdog"/>
</dbReference>
<name>A0A1J7IN34_9PEZI</name>
<dbReference type="SUPFAM" id="SSF54637">
    <property type="entry name" value="Thioesterase/thiol ester dehydrase-isomerase"/>
    <property type="match status" value="2"/>
</dbReference>
<dbReference type="InterPro" id="IPR049449">
    <property type="entry name" value="TesB_ACOT8-like_N"/>
</dbReference>
<dbReference type="InParanoid" id="A0A1J7IN34"/>
<accession>A0A1J7IN34</accession>
<dbReference type="PANTHER" id="PTHR38110">
    <property type="entry name" value="CHROMOSOME 23, WHOLE GENOME SHOTGUN SEQUENCE"/>
    <property type="match status" value="1"/>
</dbReference>
<protein>
    <recommendedName>
        <fullName evidence="5">Thioesterase family protein</fullName>
    </recommendedName>
</protein>
<feature type="domain" description="Acyl-CoA thioesterase-like N-terminal HotDog" evidence="1">
    <location>
        <begin position="36"/>
        <end position="113"/>
    </location>
</feature>
<dbReference type="Pfam" id="PF20789">
    <property type="entry name" value="4HBT_3C"/>
    <property type="match status" value="1"/>
</dbReference>
<feature type="domain" description="Acyl-CoA thioesterase-like C-terminal" evidence="2">
    <location>
        <begin position="179"/>
        <end position="309"/>
    </location>
</feature>
<evidence type="ECO:0000259" key="2">
    <source>
        <dbReference type="Pfam" id="PF20789"/>
    </source>
</evidence>
<dbReference type="Proteomes" id="UP000182658">
    <property type="component" value="Unassembled WGS sequence"/>
</dbReference>
<evidence type="ECO:0000313" key="3">
    <source>
        <dbReference type="EMBL" id="OIW22529.1"/>
    </source>
</evidence>
<dbReference type="Gene3D" id="2.40.160.210">
    <property type="entry name" value="Acyl-CoA thioesterase, double hotdog domain"/>
    <property type="match status" value="1"/>
</dbReference>
<dbReference type="AlphaFoldDB" id="A0A1J7IN34"/>
<organism evidence="3 4">
    <name type="scientific">Coniochaeta ligniaria NRRL 30616</name>
    <dbReference type="NCBI Taxonomy" id="1408157"/>
    <lineage>
        <taxon>Eukaryota</taxon>
        <taxon>Fungi</taxon>
        <taxon>Dikarya</taxon>
        <taxon>Ascomycota</taxon>
        <taxon>Pezizomycotina</taxon>
        <taxon>Sordariomycetes</taxon>
        <taxon>Sordariomycetidae</taxon>
        <taxon>Coniochaetales</taxon>
        <taxon>Coniochaetaceae</taxon>
        <taxon>Coniochaeta</taxon>
    </lineage>
</organism>
<proteinExistence type="predicted"/>
<dbReference type="InterPro" id="IPR052389">
    <property type="entry name" value="Sec_Metab_Biosynth-Assoc"/>
</dbReference>
<dbReference type="Pfam" id="PF13622">
    <property type="entry name" value="4HBT_3"/>
    <property type="match status" value="1"/>
</dbReference>
<dbReference type="InterPro" id="IPR029069">
    <property type="entry name" value="HotDog_dom_sf"/>
</dbReference>
<evidence type="ECO:0008006" key="5">
    <source>
        <dbReference type="Google" id="ProtNLM"/>
    </source>
</evidence>
<dbReference type="PANTHER" id="PTHR38110:SF1">
    <property type="entry name" value="THIOESTERASE DOMAIN-CONTAINING PROTEIN"/>
    <property type="match status" value="1"/>
</dbReference>
<sequence length="328" mass="36155">MQAQSSNDSAVVPLAKAIEAIPLDSHTYAVNLKKCFCIGTVPNGGYVASALLQAAHNHLSPRKQPDTVTVHFEFLNRTEPGPAVIVVEDVKLGRTLSVLHLTLYQRGLLSHAPWITPGTSRKELVAYVTNGDIASEQGVSLSTPFLPLTPPISPVDLPSLSRGEDKLWHRMPLPRGPFGKIRSLQNMEYYAPRTGQPQRNRIDLWMRLAAGGGFTNASLAYLVDAWPYVIEQHRPASPGTEPFRFDQAFWYPTVALNLEVKKALPAEGVEWLFMRETTKMVKNGRFDLEVVVLDARGELVAVATHVNMIVDASRNTAERSEGKGKGKL</sequence>
<gene>
    <name evidence="3" type="ORF">CONLIGDRAFT_222272</name>
</gene>
<keyword evidence="4" id="KW-1185">Reference proteome</keyword>
<evidence type="ECO:0000259" key="1">
    <source>
        <dbReference type="Pfam" id="PF13622"/>
    </source>
</evidence>
<dbReference type="EMBL" id="KV875113">
    <property type="protein sequence ID" value="OIW22529.1"/>
    <property type="molecule type" value="Genomic_DNA"/>
</dbReference>
<dbReference type="OrthoDB" id="2532955at2759"/>
<dbReference type="STRING" id="1408157.A0A1J7IN34"/>
<evidence type="ECO:0000313" key="4">
    <source>
        <dbReference type="Proteomes" id="UP000182658"/>
    </source>
</evidence>